<evidence type="ECO:0000259" key="2">
    <source>
        <dbReference type="PROSITE" id="PS50943"/>
    </source>
</evidence>
<dbReference type="Pfam" id="PF13560">
    <property type="entry name" value="HTH_31"/>
    <property type="match status" value="1"/>
</dbReference>
<dbReference type="Proteomes" id="UP000242367">
    <property type="component" value="Unassembled WGS sequence"/>
</dbReference>
<protein>
    <submittedName>
        <fullName evidence="3">Helix-turn-helix domain protein</fullName>
    </submittedName>
</protein>
<gene>
    <name evidence="3" type="ORF">BTM25_38420</name>
</gene>
<feature type="domain" description="HTH cro/C1-type" evidence="2">
    <location>
        <begin position="50"/>
        <end position="97"/>
    </location>
</feature>
<dbReference type="Pfam" id="PF17765">
    <property type="entry name" value="MLTR_LBD"/>
    <property type="match status" value="1"/>
</dbReference>
<dbReference type="GO" id="GO:0003677">
    <property type="term" value="F:DNA binding"/>
    <property type="evidence" value="ECO:0007669"/>
    <property type="project" value="InterPro"/>
</dbReference>
<evidence type="ECO:0000313" key="4">
    <source>
        <dbReference type="Proteomes" id="UP000242367"/>
    </source>
</evidence>
<dbReference type="Gene3D" id="1.10.260.40">
    <property type="entry name" value="lambda repressor-like DNA-binding domains"/>
    <property type="match status" value="1"/>
</dbReference>
<dbReference type="SMART" id="SM00530">
    <property type="entry name" value="HTH_XRE"/>
    <property type="match status" value="1"/>
</dbReference>
<dbReference type="InterPro" id="IPR041413">
    <property type="entry name" value="MLTR_LBD"/>
</dbReference>
<sequence>MRGPRSGHRPPGSLPGVSDNELGDFLRARREAVRPADVGLPEGSRRRTPGLRRAELATVAGISVEYLTRLEQGRDRNPSAQVMAALADALRMTPDQRVQFRYVAKASAGGFGMLCPNAGSPPGRTVRAGVRAVLDRLEPAPAVVLNALDDVLAWTDGFAALAGPLGVLDGDEPNLHRYLFTDPRARTAFPDWDEAADTAVAHLRMVAVHGDPHVDRFLDDLTVLAGAPFTARMAALPGPPRPAAERRVAHPEAGVLRLAYETLDVPAGDTQRIVLYLPGDEHAARALDRLAGRRPGVLRAVGD</sequence>
<dbReference type="AlphaFoldDB" id="A0A2P4UJG5"/>
<feature type="region of interest" description="Disordered" evidence="1">
    <location>
        <begin position="1"/>
        <end position="23"/>
    </location>
</feature>
<comment type="caution">
    <text evidence="3">The sequence shown here is derived from an EMBL/GenBank/DDBJ whole genome shotgun (WGS) entry which is preliminary data.</text>
</comment>
<accession>A0A2P4UJG5</accession>
<name>A0A2P4UJG5_9ACTN</name>
<dbReference type="PANTHER" id="PTHR35010:SF2">
    <property type="entry name" value="BLL4672 PROTEIN"/>
    <property type="match status" value="1"/>
</dbReference>
<dbReference type="InterPro" id="IPR010982">
    <property type="entry name" value="Lambda_DNA-bd_dom_sf"/>
</dbReference>
<organism evidence="3 4">
    <name type="scientific">Actinomadura rubteroloni</name>
    <dbReference type="NCBI Taxonomy" id="1926885"/>
    <lineage>
        <taxon>Bacteria</taxon>
        <taxon>Bacillati</taxon>
        <taxon>Actinomycetota</taxon>
        <taxon>Actinomycetes</taxon>
        <taxon>Streptosporangiales</taxon>
        <taxon>Thermomonosporaceae</taxon>
        <taxon>Actinomadura</taxon>
    </lineage>
</organism>
<proteinExistence type="predicted"/>
<dbReference type="PROSITE" id="PS50943">
    <property type="entry name" value="HTH_CROC1"/>
    <property type="match status" value="1"/>
</dbReference>
<dbReference type="CDD" id="cd00093">
    <property type="entry name" value="HTH_XRE"/>
    <property type="match status" value="1"/>
</dbReference>
<keyword evidence="4" id="KW-1185">Reference proteome</keyword>
<evidence type="ECO:0000313" key="3">
    <source>
        <dbReference type="EMBL" id="POM25199.1"/>
    </source>
</evidence>
<reference evidence="3 4" key="1">
    <citation type="journal article" date="2017" name="Chemistry">
        <title>Isolation, Biosynthesis and Chemical Modifications of Rubterolones A-F: Rare Tropolone Alkaloids from Actinomadura sp. 5-2.</title>
        <authorList>
            <person name="Guo H."/>
            <person name="Benndorf R."/>
            <person name="Leichnitz D."/>
            <person name="Klassen J.L."/>
            <person name="Vollmers J."/>
            <person name="Gorls H."/>
            <person name="Steinacker M."/>
            <person name="Weigel C."/>
            <person name="Dahse H.M."/>
            <person name="Kaster A.K."/>
            <person name="de Beer Z.W."/>
            <person name="Poulsen M."/>
            <person name="Beemelmanns C."/>
        </authorList>
    </citation>
    <scope>NUCLEOTIDE SEQUENCE [LARGE SCALE GENOMIC DNA]</scope>
    <source>
        <strain evidence="3 4">5-2</strain>
    </source>
</reference>
<dbReference type="Gene3D" id="3.30.450.180">
    <property type="match status" value="1"/>
</dbReference>
<evidence type="ECO:0000256" key="1">
    <source>
        <dbReference type="SAM" id="MobiDB-lite"/>
    </source>
</evidence>
<dbReference type="EMBL" id="MTBP01000002">
    <property type="protein sequence ID" value="POM25199.1"/>
    <property type="molecule type" value="Genomic_DNA"/>
</dbReference>
<dbReference type="PANTHER" id="PTHR35010">
    <property type="entry name" value="BLL4672 PROTEIN-RELATED"/>
    <property type="match status" value="1"/>
</dbReference>
<dbReference type="SUPFAM" id="SSF47413">
    <property type="entry name" value="lambda repressor-like DNA-binding domains"/>
    <property type="match status" value="1"/>
</dbReference>
<dbReference type="InterPro" id="IPR001387">
    <property type="entry name" value="Cro/C1-type_HTH"/>
</dbReference>